<accession>A0A5J4T0S7</accession>
<evidence type="ECO:0000313" key="1">
    <source>
        <dbReference type="EMBL" id="KAA6351904.1"/>
    </source>
</evidence>
<gene>
    <name evidence="1" type="ORF">EZS27_000701</name>
</gene>
<comment type="caution">
    <text evidence="1">The sequence shown here is derived from an EMBL/GenBank/DDBJ whole genome shotgun (WGS) entry which is preliminary data.</text>
</comment>
<proteinExistence type="predicted"/>
<name>A0A5J4T0S7_9ZZZZ</name>
<protein>
    <recommendedName>
        <fullName evidence="2">ATP-binding protein</fullName>
    </recommendedName>
</protein>
<dbReference type="SUPFAM" id="SSF52540">
    <property type="entry name" value="P-loop containing nucleoside triphosphate hydrolases"/>
    <property type="match status" value="1"/>
</dbReference>
<organism evidence="1">
    <name type="scientific">termite gut metagenome</name>
    <dbReference type="NCBI Taxonomy" id="433724"/>
    <lineage>
        <taxon>unclassified sequences</taxon>
        <taxon>metagenomes</taxon>
        <taxon>organismal metagenomes</taxon>
    </lineage>
</organism>
<reference evidence="1" key="1">
    <citation type="submission" date="2019-03" db="EMBL/GenBank/DDBJ databases">
        <title>Single cell metagenomics reveals metabolic interactions within the superorganism composed of flagellate Streblomastix strix and complex community of Bacteroidetes bacteria on its surface.</title>
        <authorList>
            <person name="Treitli S.C."/>
            <person name="Kolisko M."/>
            <person name="Husnik F."/>
            <person name="Keeling P."/>
            <person name="Hampl V."/>
        </authorList>
    </citation>
    <scope>NUCLEOTIDE SEQUENCE</scope>
    <source>
        <strain evidence="1">STM</strain>
    </source>
</reference>
<dbReference type="InterPro" id="IPR027417">
    <property type="entry name" value="P-loop_NTPase"/>
</dbReference>
<dbReference type="EMBL" id="SNRY01000007">
    <property type="protein sequence ID" value="KAA6351904.1"/>
    <property type="molecule type" value="Genomic_DNA"/>
</dbReference>
<sequence>MIVNWKIFDLKYDKCEQWAFEQMSYLLFCAEFDNSIGLFRYRNQTGLETEPIEKNGIVYGFQSKYYTTSISKNKDDIIDSIQKAKTKDNHLNVIYLYLNQELSESSKKGQKQSQYQIDIETAAKNVGIEIDWRVPSHIERQLSLPENKYIHDLFFSLDPNGGDLIDDIKNHTDIILQSIKTEINFKSQTIKIARSEIIDQIHNSIEAGKHIIISGEGGSGKTAIFKDFYNQNQVVFPICLFKSTELNVNNINDLFRLDHNFSFQQFLETYQAEAKKLFVIDSAEKLAELNNLDILQNLITRLKDAGWIIVFTTRYLYLDDLKFHIKETYQLPCEVIDIPLLNDTQLEDSANTYTFLLPDNPKFKDRLKNLFYLNEYLREYTNIDQSGSLKSFIDVIWKKRIQNSSSQKDNIHLKREKCFIQIAKERCKTGRFYINTDNLSSSAISQLTQDDILGYNETYGGHFITHDIYEEWALDKIINRAFANYINAENFFIELGDSLPMRRAFRLWLSEQLFDHIQDVEEFIKDTFTNDNISQFWKDELLISVLLSDYASSFFQQFDKEIALNNFDLLKRIVFLLRIACKVEDNSLSKLLKIASIDYILTKPKGKGWDETIKYIYSNKDNLLSSLDILVPLFEDWNNNIKRGNTTRISTLTALHFYKLLEKSDSYYGKKKKPLISIILEGALEIKDELTILLESVMQNKWKNHLNPHYDLCHNILTSNNLAIIFALPEHLLKLADLFWFDAEEKQFPFGRSSFGVEKYYSISENCHHDYFPASALQTPIYWLLESSTNKTIDFILNFTNKAIENYAKSDVDDSLEIVDVAINENTIVKQYVNQTIWCMYRGGGGITKPYLLESMHMALEKFLLKLATEAKIDVVESYLIYLIQYSKSASITAIATSIVLAYPERYYNVAMILFKTLGFFHFDGIRQQQENQAKSLYSIGYGLSKKSNMYADERLKTCEDKHRTSYLESLIVNYQFFGIKGAEQKDSEKLIQDIYNIIDYHHKRIVTEDKHDLSVKILLARIDRRNMKPSIKDTGDGNMLIELNPQLDAALEEYSNNGMKEYNNMFKYIPLRQWSDFIHAKDLAQKYKQYDDNPLIALTETKQLVEELKKNQTSLLPMDEFIPAFVCSKLIIEYKDKLDGENKKYCKKIILECISQLFSDDYAYQISDGVEASVHAIPSLINEYPNDEENHILMMIMALFDVTPIGQYKRACDYVIESVQESKLWENNPVDAQAILLGFIKLKPIYNQIYNEKRKKHGYYSRISKVAILQDFENRVTKQLGKFSVKNIDFNIQDVTSLNIEDLEIIYQLIPSNTNTIIHLGIYKSTLPIIIPNLLMDRHKRREEHFNDSNIYSLRLHIFRKYAHFILERGVEDIDNYLQPIIESFNTTEEMSSLLDEIVSTEDYNNKYEQFWCVWNKLYPKFIEIYKNIQGFHRHEVITSYLLAWRWWREDVTEWHSLRKENLFFYANVAKDMGHNPAVLYSISKVLNSIGSNFTDDGINWIYSIVSINKSLKLGDLESNTLYYLEKLMRKFVFINKEKIKREVKLKNQVVQILEFIIERGSVQGYLLRENIL</sequence>
<evidence type="ECO:0008006" key="2">
    <source>
        <dbReference type="Google" id="ProtNLM"/>
    </source>
</evidence>
<dbReference type="NCBIfam" id="NF041815">
    <property type="entry name" value="Avs4"/>
    <property type="match status" value="1"/>
</dbReference>
<dbReference type="Gene3D" id="3.40.50.300">
    <property type="entry name" value="P-loop containing nucleotide triphosphate hydrolases"/>
    <property type="match status" value="1"/>
</dbReference>